<dbReference type="RefSeq" id="WP_304996397.1">
    <property type="nucleotide sequence ID" value="NZ_CP101717.1"/>
</dbReference>
<dbReference type="EMBL" id="CP101717">
    <property type="protein sequence ID" value="WLD59108.1"/>
    <property type="molecule type" value="Genomic_DNA"/>
</dbReference>
<evidence type="ECO:0000256" key="1">
    <source>
        <dbReference type="SAM" id="MobiDB-lite"/>
    </source>
</evidence>
<dbReference type="InterPro" id="IPR007313">
    <property type="entry name" value="FxsA"/>
</dbReference>
<name>A0AB38YIJ5_9GAMM</name>
<feature type="transmembrane region" description="Helical" evidence="2">
    <location>
        <begin position="28"/>
        <end position="45"/>
    </location>
</feature>
<dbReference type="GO" id="GO:0016020">
    <property type="term" value="C:membrane"/>
    <property type="evidence" value="ECO:0007669"/>
    <property type="project" value="InterPro"/>
</dbReference>
<dbReference type="PANTHER" id="PTHR35335">
    <property type="entry name" value="UPF0716 PROTEIN FXSA"/>
    <property type="match status" value="1"/>
</dbReference>
<evidence type="ECO:0000313" key="3">
    <source>
        <dbReference type="EMBL" id="WLD59108.1"/>
    </source>
</evidence>
<keyword evidence="2" id="KW-1133">Transmembrane helix</keyword>
<sequence length="143" mass="15530">MPLLIILLLAFAMELTLFIEVGSEIGVLWTLVLIVATAMLGGQLIRRAGWRLMQELQMQGGVVSHWWLQMRQQVMMRRVLAGLLLIVPGFGTDLIGVALFLWSFVGTGGGSDGAGSSGGSRPHHTANPESGGRVIEGEYEREK</sequence>
<keyword evidence="2" id="KW-0472">Membrane</keyword>
<reference evidence="3" key="1">
    <citation type="submission" date="2022-07" db="EMBL/GenBank/DDBJ databases">
        <title>Complete genome sequence of Salinispirillum sp. LH10-3-1 capable of multiple carbohydrate inversion isolated from a soda lake.</title>
        <authorList>
            <person name="Liu J."/>
            <person name="Zhai Y."/>
            <person name="Zhang H."/>
            <person name="Yang H."/>
            <person name="Qu J."/>
            <person name="Li J."/>
        </authorList>
    </citation>
    <scope>NUCLEOTIDE SEQUENCE</scope>
    <source>
        <strain evidence="3">LH 10-3-1</strain>
    </source>
</reference>
<accession>A0AB38YIJ5</accession>
<feature type="transmembrane region" description="Helical" evidence="2">
    <location>
        <begin position="79"/>
        <end position="102"/>
    </location>
</feature>
<dbReference type="PANTHER" id="PTHR35335:SF1">
    <property type="entry name" value="UPF0716 PROTEIN FXSA"/>
    <property type="match status" value="1"/>
</dbReference>
<evidence type="ECO:0000256" key="2">
    <source>
        <dbReference type="SAM" id="Phobius"/>
    </source>
</evidence>
<protein>
    <submittedName>
        <fullName evidence="3">FxsA family protein</fullName>
    </submittedName>
</protein>
<dbReference type="AlphaFoldDB" id="A0AB38YIJ5"/>
<feature type="region of interest" description="Disordered" evidence="1">
    <location>
        <begin position="113"/>
        <end position="143"/>
    </location>
</feature>
<proteinExistence type="predicted"/>
<keyword evidence="2" id="KW-0812">Transmembrane</keyword>
<gene>
    <name evidence="3" type="ORF">NFC81_04805</name>
</gene>
<dbReference type="NCBIfam" id="NF008528">
    <property type="entry name" value="PRK11463.1-2"/>
    <property type="match status" value="1"/>
</dbReference>
<dbReference type="Pfam" id="PF04186">
    <property type="entry name" value="FxsA"/>
    <property type="match status" value="1"/>
</dbReference>
<organism evidence="3">
    <name type="scientific">Salinispirillum sp. LH 10-3-1</name>
    <dbReference type="NCBI Taxonomy" id="2952525"/>
    <lineage>
        <taxon>Bacteria</taxon>
        <taxon>Pseudomonadati</taxon>
        <taxon>Pseudomonadota</taxon>
        <taxon>Gammaproteobacteria</taxon>
        <taxon>Oceanospirillales</taxon>
        <taxon>Saccharospirillaceae</taxon>
        <taxon>Salinispirillum</taxon>
    </lineage>
</organism>